<keyword evidence="4" id="KW-0808">Transferase</keyword>
<evidence type="ECO:0000259" key="7">
    <source>
        <dbReference type="Pfam" id="PF00535"/>
    </source>
</evidence>
<evidence type="ECO:0000256" key="6">
    <source>
        <dbReference type="SAM" id="Phobius"/>
    </source>
</evidence>
<keyword evidence="2" id="KW-1003">Cell membrane</keyword>
<proteinExistence type="predicted"/>
<evidence type="ECO:0000256" key="2">
    <source>
        <dbReference type="ARBA" id="ARBA00022475"/>
    </source>
</evidence>
<feature type="domain" description="Glycosyltransferase 2-like" evidence="7">
    <location>
        <begin position="37"/>
        <end position="211"/>
    </location>
</feature>
<dbReference type="SUPFAM" id="SSF53448">
    <property type="entry name" value="Nucleotide-diphospho-sugar transferases"/>
    <property type="match status" value="1"/>
</dbReference>
<dbReference type="Pfam" id="PF00535">
    <property type="entry name" value="Glycos_transf_2"/>
    <property type="match status" value="1"/>
</dbReference>
<dbReference type="GO" id="GO:0016757">
    <property type="term" value="F:glycosyltransferase activity"/>
    <property type="evidence" value="ECO:0007669"/>
    <property type="project" value="UniProtKB-KW"/>
</dbReference>
<protein>
    <submittedName>
        <fullName evidence="8">Unannotated protein</fullName>
    </submittedName>
</protein>
<keyword evidence="5 6" id="KW-0472">Membrane</keyword>
<evidence type="ECO:0000256" key="3">
    <source>
        <dbReference type="ARBA" id="ARBA00022676"/>
    </source>
</evidence>
<feature type="transmembrane region" description="Helical" evidence="6">
    <location>
        <begin position="6"/>
        <end position="25"/>
    </location>
</feature>
<dbReference type="Gene3D" id="3.90.550.10">
    <property type="entry name" value="Spore Coat Polysaccharide Biosynthesis Protein SpsA, Chain A"/>
    <property type="match status" value="1"/>
</dbReference>
<dbReference type="PANTHER" id="PTHR43646:SF2">
    <property type="entry name" value="GLYCOSYLTRANSFERASE 2-LIKE DOMAIN-CONTAINING PROTEIN"/>
    <property type="match status" value="1"/>
</dbReference>
<evidence type="ECO:0000256" key="5">
    <source>
        <dbReference type="ARBA" id="ARBA00023136"/>
    </source>
</evidence>
<sequence>MSQILLYLDFIILIIALTNFATIRIPKNDKTVKKSVSVIVPMRDEAENVHEFIEALAGQQGLSDYAIIIINDSSSDKTLDFLRQATTGDSRFSIIDSPTLRQGWLGKVSALQYGYEACSSEIIVTLDADVRLKANALMRAANQLDDLALDFVSPYPRQIAVTWSEKLIQPILHWSWMSTVILRLSEKFPRRSTAVANGQFFVVRKAALDDIGGFSSVQRKILDDIELARALIAAGYKGVVTEGSEIASTRMYGSFSEIQQGYGKSLWKAFGGPVGSVLAAIFIFATGVAPVIFLLNGYFLGLILYFYIVLTREISALRSRTNPMYAFMHPISSLLIIYLLGYSWIKRGSIQWKGRTV</sequence>
<dbReference type="EMBL" id="CAESPC010000063">
    <property type="protein sequence ID" value="CAB4366903.1"/>
    <property type="molecule type" value="Genomic_DNA"/>
</dbReference>
<dbReference type="InterPro" id="IPR001173">
    <property type="entry name" value="Glyco_trans_2-like"/>
</dbReference>
<feature type="transmembrane region" description="Helical" evidence="6">
    <location>
        <begin position="266"/>
        <end position="285"/>
    </location>
</feature>
<dbReference type="GO" id="GO:0005886">
    <property type="term" value="C:plasma membrane"/>
    <property type="evidence" value="ECO:0007669"/>
    <property type="project" value="UniProtKB-SubCell"/>
</dbReference>
<keyword evidence="6" id="KW-1133">Transmembrane helix</keyword>
<feature type="transmembrane region" description="Helical" evidence="6">
    <location>
        <begin position="291"/>
        <end position="310"/>
    </location>
</feature>
<dbReference type="CDD" id="cd06423">
    <property type="entry name" value="CESA_like"/>
    <property type="match status" value="1"/>
</dbReference>
<name>A0A6J6ADP5_9ZZZZ</name>
<reference evidence="8" key="1">
    <citation type="submission" date="2020-05" db="EMBL/GenBank/DDBJ databases">
        <authorList>
            <person name="Chiriac C."/>
            <person name="Salcher M."/>
            <person name="Ghai R."/>
            <person name="Kavagutti S V."/>
        </authorList>
    </citation>
    <scope>NUCLEOTIDE SEQUENCE</scope>
</reference>
<evidence type="ECO:0000256" key="1">
    <source>
        <dbReference type="ARBA" id="ARBA00004236"/>
    </source>
</evidence>
<organism evidence="8">
    <name type="scientific">freshwater metagenome</name>
    <dbReference type="NCBI Taxonomy" id="449393"/>
    <lineage>
        <taxon>unclassified sequences</taxon>
        <taxon>metagenomes</taxon>
        <taxon>ecological metagenomes</taxon>
    </lineage>
</organism>
<dbReference type="AlphaFoldDB" id="A0A6J6ADP5"/>
<keyword evidence="3" id="KW-0328">Glycosyltransferase</keyword>
<gene>
    <name evidence="8" type="ORF">UFOPK4180_00497</name>
</gene>
<keyword evidence="6" id="KW-0812">Transmembrane</keyword>
<evidence type="ECO:0000256" key="4">
    <source>
        <dbReference type="ARBA" id="ARBA00022679"/>
    </source>
</evidence>
<accession>A0A6J6ADP5</accession>
<comment type="subcellular location">
    <subcellularLocation>
        <location evidence="1">Cell membrane</location>
    </subcellularLocation>
</comment>
<feature type="transmembrane region" description="Helical" evidence="6">
    <location>
        <begin position="322"/>
        <end position="345"/>
    </location>
</feature>
<dbReference type="InterPro" id="IPR029044">
    <property type="entry name" value="Nucleotide-diphossugar_trans"/>
</dbReference>
<evidence type="ECO:0000313" key="8">
    <source>
        <dbReference type="EMBL" id="CAB4366903.1"/>
    </source>
</evidence>
<dbReference type="PANTHER" id="PTHR43646">
    <property type="entry name" value="GLYCOSYLTRANSFERASE"/>
    <property type="match status" value="1"/>
</dbReference>